<name>A0A5C4MLE1_9RHOB</name>
<keyword evidence="3" id="KW-1185">Reference proteome</keyword>
<gene>
    <name evidence="2" type="ORF">FHG66_18995</name>
</gene>
<feature type="chain" id="PRO_5022943455" evidence="1">
    <location>
        <begin position="28"/>
        <end position="204"/>
    </location>
</feature>
<protein>
    <submittedName>
        <fullName evidence="2">Peptide-binding protein</fullName>
    </submittedName>
</protein>
<organism evidence="2 3">
    <name type="scientific">Rubellimicrobium rubrum</name>
    <dbReference type="NCBI Taxonomy" id="2585369"/>
    <lineage>
        <taxon>Bacteria</taxon>
        <taxon>Pseudomonadati</taxon>
        <taxon>Pseudomonadota</taxon>
        <taxon>Alphaproteobacteria</taxon>
        <taxon>Rhodobacterales</taxon>
        <taxon>Roseobacteraceae</taxon>
        <taxon>Rubellimicrobium</taxon>
    </lineage>
</organism>
<dbReference type="EMBL" id="VDFU01000037">
    <property type="protein sequence ID" value="TNC46425.1"/>
    <property type="molecule type" value="Genomic_DNA"/>
</dbReference>
<evidence type="ECO:0000313" key="3">
    <source>
        <dbReference type="Proteomes" id="UP000305887"/>
    </source>
</evidence>
<feature type="signal peptide" evidence="1">
    <location>
        <begin position="1"/>
        <end position="27"/>
    </location>
</feature>
<dbReference type="OrthoDB" id="5489750at2"/>
<dbReference type="Proteomes" id="UP000305887">
    <property type="component" value="Unassembled WGS sequence"/>
</dbReference>
<evidence type="ECO:0000313" key="2">
    <source>
        <dbReference type="EMBL" id="TNC46425.1"/>
    </source>
</evidence>
<dbReference type="RefSeq" id="WP_139078627.1">
    <property type="nucleotide sequence ID" value="NZ_VDFU01000037.1"/>
</dbReference>
<dbReference type="AlphaFoldDB" id="A0A5C4MLE1"/>
<keyword evidence="1" id="KW-0732">Signal</keyword>
<sequence length="204" mass="21988">MAHTTVHRQLRWVAIAIALAFSTAATAQDLPGRFGVTDVAPNDVLNLRERPDPSAPVMGTLPPDAHGIEVLSLSPDGRWGLVPRPEGRAWAAMRFLSPEPFDPRPVPRPLRCLGTEPFWSLRLSKDGAIFETPDQGERPLRQHGEAGGSTGAVAAFDAGGETLDLTVIRQACSDGMSDRPYGFSALVWNRGDTFLEGCCTLSSQ</sequence>
<reference evidence="2 3" key="1">
    <citation type="submission" date="2019-06" db="EMBL/GenBank/DDBJ databases">
        <title>YIM 131921 draft genome.</title>
        <authorList>
            <person name="Jiang L."/>
        </authorList>
    </citation>
    <scope>NUCLEOTIDE SEQUENCE [LARGE SCALE GENOMIC DNA]</scope>
    <source>
        <strain evidence="2 3">YIM 131921</strain>
    </source>
</reference>
<proteinExistence type="predicted"/>
<evidence type="ECO:0000256" key="1">
    <source>
        <dbReference type="SAM" id="SignalP"/>
    </source>
</evidence>
<accession>A0A5C4MLE1</accession>
<comment type="caution">
    <text evidence="2">The sequence shown here is derived from an EMBL/GenBank/DDBJ whole genome shotgun (WGS) entry which is preliminary data.</text>
</comment>